<evidence type="ECO:0000313" key="1">
    <source>
        <dbReference type="EMBL" id="SDF19619.1"/>
    </source>
</evidence>
<protein>
    <submittedName>
        <fullName evidence="1">Uncharacterized protein</fullName>
    </submittedName>
</protein>
<reference evidence="1 2" key="1">
    <citation type="submission" date="2016-10" db="EMBL/GenBank/DDBJ databases">
        <authorList>
            <person name="de Groot N.N."/>
        </authorList>
    </citation>
    <scope>NUCLEOTIDE SEQUENCE [LARGE SCALE GENOMIC DNA]</scope>
    <source>
        <strain evidence="1 2">DSM 23421</strain>
    </source>
</reference>
<accession>A0A1G7J527</accession>
<dbReference type="OrthoDB" id="1158385at2"/>
<sequence length="269" mass="30746">MPEFYKLDFNNSILKQMNTVLRNQVHSASQYLAAAGISFLEKKEDDSHTNLQFKVDNATLYTRPLNEVGDTLSFNYNDFSLVWNGNEKHKVFRLDGKSHEQVLKWIQATTSEANLKLPYRYQLHYELPYEITDAFTFRLSDLSTLMELKRIRTLAQKVLEVFVKEQQLRSEVRVWPHHFDTGAFAPLKNKTDVSISLGMAIPDTICDDHYFYIAGYKEGNALVTTHLPALSIGKWMNDGFKGAILPVGVGNSSKVLSFYKEALSHISNV</sequence>
<name>A0A1G7J527_9FLAO</name>
<organism evidence="1 2">
    <name type="scientific">Pricia antarctica</name>
    <dbReference type="NCBI Taxonomy" id="641691"/>
    <lineage>
        <taxon>Bacteria</taxon>
        <taxon>Pseudomonadati</taxon>
        <taxon>Bacteroidota</taxon>
        <taxon>Flavobacteriia</taxon>
        <taxon>Flavobacteriales</taxon>
        <taxon>Flavobacteriaceae</taxon>
        <taxon>Pricia</taxon>
    </lineage>
</organism>
<dbReference type="Proteomes" id="UP000199109">
    <property type="component" value="Unassembled WGS sequence"/>
</dbReference>
<proteinExistence type="predicted"/>
<dbReference type="EMBL" id="FNAO01000018">
    <property type="protein sequence ID" value="SDF19619.1"/>
    <property type="molecule type" value="Genomic_DNA"/>
</dbReference>
<gene>
    <name evidence="1" type="ORF">SAMN05421636_1183</name>
</gene>
<evidence type="ECO:0000313" key="2">
    <source>
        <dbReference type="Proteomes" id="UP000199109"/>
    </source>
</evidence>
<dbReference type="STRING" id="641691.SAMN05421636_1183"/>
<dbReference type="RefSeq" id="WP_091874251.1">
    <property type="nucleotide sequence ID" value="NZ_FNAO01000018.1"/>
</dbReference>
<keyword evidence="2" id="KW-1185">Reference proteome</keyword>
<dbReference type="AlphaFoldDB" id="A0A1G7J527"/>